<name>A0ABS4W3E4_9PSEU</name>
<feature type="transmembrane region" description="Helical" evidence="5">
    <location>
        <begin position="54"/>
        <end position="74"/>
    </location>
</feature>
<feature type="transmembrane region" description="Helical" evidence="5">
    <location>
        <begin position="147"/>
        <end position="166"/>
    </location>
</feature>
<feature type="transmembrane region" description="Helical" evidence="5">
    <location>
        <begin position="342"/>
        <end position="360"/>
    </location>
</feature>
<comment type="caution">
    <text evidence="7">The sequence shown here is derived from an EMBL/GenBank/DDBJ whole genome shotgun (WGS) entry which is preliminary data.</text>
</comment>
<organism evidence="7 8">
    <name type="scientific">Pseudonocardia parietis</name>
    <dbReference type="NCBI Taxonomy" id="570936"/>
    <lineage>
        <taxon>Bacteria</taxon>
        <taxon>Bacillati</taxon>
        <taxon>Actinomycetota</taxon>
        <taxon>Actinomycetes</taxon>
        <taxon>Pseudonocardiales</taxon>
        <taxon>Pseudonocardiaceae</taxon>
        <taxon>Pseudonocardia</taxon>
    </lineage>
</organism>
<dbReference type="Gene3D" id="1.20.1250.20">
    <property type="entry name" value="MFS general substrate transporter like domains"/>
    <property type="match status" value="2"/>
</dbReference>
<sequence>MAEATTRGTAAGAGFSAPAVLAGALVALFTGSLTNTIIGIALPTIAGELGGQDRVAWVAAAALLTMTAATPVWGKLADRRGARPMLLAAIALFVASSLVAGLATTMGWLIVGRALQGAASGGILACANALVAVLIPARERGRYTGWFGLSFGTASVAGPLIGGLLVGPAGPGWRWCFLGVVPVTLAAALLVRLAPDRRPAPRTAPLDHLGAALLALAAGGLVVLLSAGGVAWPWSSPATAVLAGVVVVTTVLAVLREHSAPDPILPPRLFRSRTFTIVCATSLLVGTVMFGGIIYLPQFLQVVHGHDAMTAGLLMLPQIGTMIVASAVVGRLIVRTGRWKRFPAIGCTLLVAGLAVLAPLTPATPAWQVAAGMALLGAGTGLTQQVLVLAAQDAVGPGDVGVAGSSATFTRTLGGAVGVAAFGALIAARLRADLPAALAAAGLPATDDDVALLLGTPAQVAALPPPLADAVRESYTHGLQLVFLATLPLAVLALGAVLLVRETALGEGAPAP</sequence>
<feature type="transmembrane region" description="Helical" evidence="5">
    <location>
        <begin position="86"/>
        <end position="111"/>
    </location>
</feature>
<accession>A0ABS4W3E4</accession>
<evidence type="ECO:0000256" key="3">
    <source>
        <dbReference type="ARBA" id="ARBA00022989"/>
    </source>
</evidence>
<gene>
    <name evidence="7" type="ORF">JOF36_006349</name>
</gene>
<dbReference type="PRINTS" id="PR01036">
    <property type="entry name" value="TCRTETB"/>
</dbReference>
<protein>
    <submittedName>
        <fullName evidence="7">EmrB/QacA subfamily drug resistance transporter</fullName>
    </submittedName>
</protein>
<evidence type="ECO:0000256" key="2">
    <source>
        <dbReference type="ARBA" id="ARBA00022692"/>
    </source>
</evidence>
<dbReference type="PROSITE" id="PS50850">
    <property type="entry name" value="MFS"/>
    <property type="match status" value="1"/>
</dbReference>
<feature type="transmembrane region" description="Helical" evidence="5">
    <location>
        <begin position="275"/>
        <end position="296"/>
    </location>
</feature>
<dbReference type="EMBL" id="JAGINU010000001">
    <property type="protein sequence ID" value="MBP2370653.1"/>
    <property type="molecule type" value="Genomic_DNA"/>
</dbReference>
<dbReference type="RefSeq" id="WP_210034115.1">
    <property type="nucleotide sequence ID" value="NZ_JAGINU010000001.1"/>
</dbReference>
<comment type="subcellular location">
    <subcellularLocation>
        <location evidence="1">Cell membrane</location>
        <topology evidence="1">Multi-pass membrane protein</topology>
    </subcellularLocation>
</comment>
<dbReference type="Pfam" id="PF07690">
    <property type="entry name" value="MFS_1"/>
    <property type="match status" value="1"/>
</dbReference>
<evidence type="ECO:0000313" key="8">
    <source>
        <dbReference type="Proteomes" id="UP001519295"/>
    </source>
</evidence>
<reference evidence="7 8" key="1">
    <citation type="submission" date="2021-03" db="EMBL/GenBank/DDBJ databases">
        <title>Sequencing the genomes of 1000 actinobacteria strains.</title>
        <authorList>
            <person name="Klenk H.-P."/>
        </authorList>
    </citation>
    <scope>NUCLEOTIDE SEQUENCE [LARGE SCALE GENOMIC DNA]</scope>
    <source>
        <strain evidence="7 8">DSM 45256</strain>
    </source>
</reference>
<dbReference type="PANTHER" id="PTHR23501:SF197">
    <property type="entry name" value="COMD"/>
    <property type="match status" value="1"/>
</dbReference>
<evidence type="ECO:0000256" key="4">
    <source>
        <dbReference type="ARBA" id="ARBA00023136"/>
    </source>
</evidence>
<proteinExistence type="predicted"/>
<evidence type="ECO:0000259" key="6">
    <source>
        <dbReference type="PROSITE" id="PS50850"/>
    </source>
</evidence>
<dbReference type="InterPro" id="IPR011701">
    <property type="entry name" value="MFS"/>
</dbReference>
<keyword evidence="3 5" id="KW-1133">Transmembrane helix</keyword>
<feature type="transmembrane region" description="Helical" evidence="5">
    <location>
        <begin position="481"/>
        <end position="500"/>
    </location>
</feature>
<dbReference type="SUPFAM" id="SSF103473">
    <property type="entry name" value="MFS general substrate transporter"/>
    <property type="match status" value="1"/>
</dbReference>
<feature type="transmembrane region" description="Helical" evidence="5">
    <location>
        <begin position="308"/>
        <end position="330"/>
    </location>
</feature>
<evidence type="ECO:0000313" key="7">
    <source>
        <dbReference type="EMBL" id="MBP2370653.1"/>
    </source>
</evidence>
<evidence type="ECO:0000256" key="1">
    <source>
        <dbReference type="ARBA" id="ARBA00004651"/>
    </source>
</evidence>
<dbReference type="InterPro" id="IPR036259">
    <property type="entry name" value="MFS_trans_sf"/>
</dbReference>
<feature type="transmembrane region" description="Helical" evidence="5">
    <location>
        <begin position="238"/>
        <end position="255"/>
    </location>
</feature>
<feature type="domain" description="Major facilitator superfamily (MFS) profile" evidence="6">
    <location>
        <begin position="20"/>
        <end position="505"/>
    </location>
</feature>
<feature type="transmembrane region" description="Helical" evidence="5">
    <location>
        <begin position="412"/>
        <end position="430"/>
    </location>
</feature>
<dbReference type="Proteomes" id="UP001519295">
    <property type="component" value="Unassembled WGS sequence"/>
</dbReference>
<evidence type="ECO:0000256" key="5">
    <source>
        <dbReference type="SAM" id="Phobius"/>
    </source>
</evidence>
<keyword evidence="4 5" id="KW-0472">Membrane</keyword>
<dbReference type="PANTHER" id="PTHR23501">
    <property type="entry name" value="MAJOR FACILITATOR SUPERFAMILY"/>
    <property type="match status" value="1"/>
</dbReference>
<feature type="transmembrane region" description="Helical" evidence="5">
    <location>
        <begin position="20"/>
        <end position="42"/>
    </location>
</feature>
<keyword evidence="2 5" id="KW-0812">Transmembrane</keyword>
<feature type="transmembrane region" description="Helical" evidence="5">
    <location>
        <begin position="117"/>
        <end position="135"/>
    </location>
</feature>
<feature type="transmembrane region" description="Helical" evidence="5">
    <location>
        <begin position="172"/>
        <end position="191"/>
    </location>
</feature>
<feature type="transmembrane region" description="Helical" evidence="5">
    <location>
        <begin position="211"/>
        <end position="232"/>
    </location>
</feature>
<dbReference type="InterPro" id="IPR020846">
    <property type="entry name" value="MFS_dom"/>
</dbReference>
<keyword evidence="8" id="KW-1185">Reference proteome</keyword>